<dbReference type="InterPro" id="IPR056435">
    <property type="entry name" value="DPOD/Z_N"/>
</dbReference>
<evidence type="ECO:0008006" key="6">
    <source>
        <dbReference type="Google" id="ProtNLM"/>
    </source>
</evidence>
<dbReference type="InterPro" id="IPR056447">
    <property type="entry name" value="REV3_N"/>
</dbReference>
<protein>
    <recommendedName>
        <fullName evidence="6">DNA-directed DNA polymerase family B exonuclease domain-containing protein</fullName>
    </recommendedName>
</protein>
<keyword evidence="5" id="KW-1185">Reference proteome</keyword>
<feature type="domain" description="DNA polymerase zeta catalytic subunit N-terminal" evidence="3">
    <location>
        <begin position="27"/>
        <end position="81"/>
    </location>
</feature>
<sequence length="341" mass="38407">MFPTSFHINQDTLEGSSFSDSSLRKPEFSLRIVVCDHYLTKPIPSVDVIYSEFRGSDIKQVPVLRVFGPTPDGRKACLHIHGVFPYFYLPCPTSNPEPQFLYQIAASLDKAINIALKQASSINQHVYKISLVKGLPFYGFHDKEHLYLKIFLYNPDDTIVDEDIALNSSFSLQYSQVLLDTEDLELVGMLQDMDAKPIDEDSVMGTPAESEEISSDVELDKEYSQIFDNDAIYLDPEKCDNDTNECTSSWNDSFWDGASIPQLDGTCDDEHIKKNRKRKIRAFKLGLSKPKNKKDVKANASNKCTKTLQSEMDINEIENSDSSGDSSMSIKKCTLGGYLMT</sequence>
<gene>
    <name evidence="4" type="ORF">IPOD504_LOCUS15232</name>
</gene>
<dbReference type="SUPFAM" id="SSF53098">
    <property type="entry name" value="Ribonuclease H-like"/>
    <property type="match status" value="1"/>
</dbReference>
<dbReference type="EMBL" id="OW152818">
    <property type="protein sequence ID" value="CAH2071696.1"/>
    <property type="molecule type" value="Genomic_DNA"/>
</dbReference>
<dbReference type="InterPro" id="IPR012337">
    <property type="entry name" value="RNaseH-like_sf"/>
</dbReference>
<name>A0ABN8J3K9_9NEOP</name>
<evidence type="ECO:0000313" key="4">
    <source>
        <dbReference type="EMBL" id="CAH2071696.1"/>
    </source>
</evidence>
<dbReference type="Pfam" id="PF24055">
    <property type="entry name" value="POL3_N"/>
    <property type="match status" value="1"/>
</dbReference>
<dbReference type="InterPro" id="IPR030559">
    <property type="entry name" value="PolZ_Rev3"/>
</dbReference>
<dbReference type="PANTHER" id="PTHR45812:SF1">
    <property type="entry name" value="DNA POLYMERASE ZETA CATALYTIC SUBUNIT"/>
    <property type="match status" value="1"/>
</dbReference>
<dbReference type="Gene3D" id="3.30.342.10">
    <property type="entry name" value="DNA Polymerase, chain B, domain 1"/>
    <property type="match status" value="1"/>
</dbReference>
<dbReference type="Pfam" id="PF24065">
    <property type="entry name" value="REV3_N"/>
    <property type="match status" value="1"/>
</dbReference>
<evidence type="ECO:0000259" key="2">
    <source>
        <dbReference type="Pfam" id="PF24055"/>
    </source>
</evidence>
<feature type="domain" description="DNA polymerase delta/zeta catalytic subunit N-terminal" evidence="2">
    <location>
        <begin position="82"/>
        <end position="156"/>
    </location>
</feature>
<accession>A0ABN8J3K9</accession>
<evidence type="ECO:0000313" key="5">
    <source>
        <dbReference type="Proteomes" id="UP000837857"/>
    </source>
</evidence>
<proteinExistence type="predicted"/>
<organism evidence="4 5">
    <name type="scientific">Iphiclides podalirius</name>
    <name type="common">scarce swallowtail</name>
    <dbReference type="NCBI Taxonomy" id="110791"/>
    <lineage>
        <taxon>Eukaryota</taxon>
        <taxon>Metazoa</taxon>
        <taxon>Ecdysozoa</taxon>
        <taxon>Arthropoda</taxon>
        <taxon>Hexapoda</taxon>
        <taxon>Insecta</taxon>
        <taxon>Pterygota</taxon>
        <taxon>Neoptera</taxon>
        <taxon>Endopterygota</taxon>
        <taxon>Lepidoptera</taxon>
        <taxon>Glossata</taxon>
        <taxon>Ditrysia</taxon>
        <taxon>Papilionoidea</taxon>
        <taxon>Papilionidae</taxon>
        <taxon>Papilioninae</taxon>
        <taxon>Iphiclides</taxon>
    </lineage>
</organism>
<evidence type="ECO:0000259" key="3">
    <source>
        <dbReference type="Pfam" id="PF24065"/>
    </source>
</evidence>
<feature type="non-terminal residue" evidence="4">
    <location>
        <position position="1"/>
    </location>
</feature>
<dbReference type="Proteomes" id="UP000837857">
    <property type="component" value="Chromosome 6"/>
</dbReference>
<reference evidence="4" key="1">
    <citation type="submission" date="2022-03" db="EMBL/GenBank/DDBJ databases">
        <authorList>
            <person name="Martin H S."/>
        </authorList>
    </citation>
    <scope>NUCLEOTIDE SEQUENCE</scope>
</reference>
<comment type="catalytic activity">
    <reaction evidence="1">
        <text>DNA(n) + a 2'-deoxyribonucleoside 5'-triphosphate = DNA(n+1) + diphosphate</text>
        <dbReference type="Rhea" id="RHEA:22508"/>
        <dbReference type="Rhea" id="RHEA-COMP:17339"/>
        <dbReference type="Rhea" id="RHEA-COMP:17340"/>
        <dbReference type="ChEBI" id="CHEBI:33019"/>
        <dbReference type="ChEBI" id="CHEBI:61560"/>
        <dbReference type="ChEBI" id="CHEBI:173112"/>
        <dbReference type="EC" id="2.7.7.7"/>
    </reaction>
</comment>
<dbReference type="PANTHER" id="PTHR45812">
    <property type="entry name" value="DNA POLYMERASE ZETA CATALYTIC SUBUNIT"/>
    <property type="match status" value="1"/>
</dbReference>
<evidence type="ECO:0000256" key="1">
    <source>
        <dbReference type="ARBA" id="ARBA00049244"/>
    </source>
</evidence>